<dbReference type="Gene3D" id="3.40.50.1820">
    <property type="entry name" value="alpha/beta hydrolase"/>
    <property type="match status" value="1"/>
</dbReference>
<dbReference type="GO" id="GO:0016787">
    <property type="term" value="F:hydrolase activity"/>
    <property type="evidence" value="ECO:0007669"/>
    <property type="project" value="UniProtKB-KW"/>
</dbReference>
<name>A0A8T5UZT2_9EURY</name>
<proteinExistence type="predicted"/>
<dbReference type="InterPro" id="IPR000073">
    <property type="entry name" value="AB_hydrolase_1"/>
</dbReference>
<dbReference type="SUPFAM" id="SSF53474">
    <property type="entry name" value="alpha/beta-Hydrolases"/>
    <property type="match status" value="1"/>
</dbReference>
<feature type="domain" description="AB hydrolase-1" evidence="1">
    <location>
        <begin position="17"/>
        <end position="244"/>
    </location>
</feature>
<keyword evidence="3" id="KW-1185">Reference proteome</keyword>
<evidence type="ECO:0000313" key="2">
    <source>
        <dbReference type="EMBL" id="MBZ2164925.1"/>
    </source>
</evidence>
<dbReference type="Proteomes" id="UP000825933">
    <property type="component" value="Unassembled WGS sequence"/>
</dbReference>
<organism evidence="2 3">
    <name type="scientific">Methanobacterium spitsbergense</name>
    <dbReference type="NCBI Taxonomy" id="2874285"/>
    <lineage>
        <taxon>Archaea</taxon>
        <taxon>Methanobacteriati</taxon>
        <taxon>Methanobacteriota</taxon>
        <taxon>Methanomada group</taxon>
        <taxon>Methanobacteria</taxon>
        <taxon>Methanobacteriales</taxon>
        <taxon>Methanobacteriaceae</taxon>
        <taxon>Methanobacterium</taxon>
    </lineage>
</organism>
<reference evidence="3" key="1">
    <citation type="journal article" date="2022" name="Microbiol. Resour. Announc.">
        <title>Draft Genome Sequence of a Methanogenic Archaeon from West Spitsbergen Permafrost.</title>
        <authorList>
            <person name="Trubitsyn V."/>
            <person name="Rivkina E."/>
            <person name="Shcherbakova V."/>
        </authorList>
    </citation>
    <scope>NUCLEOTIDE SEQUENCE [LARGE SCALE GENOMIC DNA]</scope>
    <source>
        <strain evidence="3">VT</strain>
    </source>
</reference>
<evidence type="ECO:0000313" key="3">
    <source>
        <dbReference type="Proteomes" id="UP000825933"/>
    </source>
</evidence>
<sequence>MKELYLKEKGTENAETIIFLHSGAMASWMYDGQITAFNDYHCIIPDIPEHGQSIDVKPFTITDSAERITNIIHDHAHNGRAHLVGISLGAQIILQILSTTPNVVDHAIISGTPLRTIQQTETILKLLDHAIKVYAPVKDTNFFIKANMRTYNMPKHLFDNFKESTQRINHDALERILTENMLFKQPDGLEKVETPVLVITGEKDYKIIKESACDLVKTLQISKGYMAPKLGHLWNLEYPDLFNKVLRSWINNIDVSGILLPLKY</sequence>
<dbReference type="RefSeq" id="WP_223790571.1">
    <property type="nucleotide sequence ID" value="NZ_JAIOUQ010000003.1"/>
</dbReference>
<accession>A0A8T5UZT2</accession>
<comment type="caution">
    <text evidence="2">The sequence shown here is derived from an EMBL/GenBank/DDBJ whole genome shotgun (WGS) entry which is preliminary data.</text>
</comment>
<dbReference type="InterPro" id="IPR050266">
    <property type="entry name" value="AB_hydrolase_sf"/>
</dbReference>
<dbReference type="AlphaFoldDB" id="A0A8T5UZT2"/>
<dbReference type="PANTHER" id="PTHR43798">
    <property type="entry name" value="MONOACYLGLYCEROL LIPASE"/>
    <property type="match status" value="1"/>
</dbReference>
<keyword evidence="2" id="KW-0378">Hydrolase</keyword>
<gene>
    <name evidence="2" type="ORF">K8N75_02525</name>
</gene>
<dbReference type="Pfam" id="PF12697">
    <property type="entry name" value="Abhydrolase_6"/>
    <property type="match status" value="1"/>
</dbReference>
<protein>
    <submittedName>
        <fullName evidence="2">Alpha/beta hydrolase</fullName>
    </submittedName>
</protein>
<dbReference type="InterPro" id="IPR029058">
    <property type="entry name" value="AB_hydrolase_fold"/>
</dbReference>
<evidence type="ECO:0000259" key="1">
    <source>
        <dbReference type="Pfam" id="PF12697"/>
    </source>
</evidence>
<dbReference type="EMBL" id="JAIOUQ010000003">
    <property type="protein sequence ID" value="MBZ2164925.1"/>
    <property type="molecule type" value="Genomic_DNA"/>
</dbReference>